<dbReference type="InterPro" id="IPR050825">
    <property type="entry name" value="RBM42_RBP45_47-like"/>
</dbReference>
<dbReference type="PANTHER" id="PTHR47640:SF5">
    <property type="entry name" value="RRM DOMAIN-CONTAINING PROTEIN"/>
    <property type="match status" value="1"/>
</dbReference>
<feature type="domain" description="RRM" evidence="5">
    <location>
        <begin position="339"/>
        <end position="418"/>
    </location>
</feature>
<keyword evidence="4" id="KW-0472">Membrane</keyword>
<dbReference type="GO" id="GO:0043488">
    <property type="term" value="P:regulation of mRNA stability"/>
    <property type="evidence" value="ECO:0007669"/>
    <property type="project" value="TreeGrafter"/>
</dbReference>
<organism evidence="6 7">
    <name type="scientific">Apatococcus lobatus</name>
    <dbReference type="NCBI Taxonomy" id="904363"/>
    <lineage>
        <taxon>Eukaryota</taxon>
        <taxon>Viridiplantae</taxon>
        <taxon>Chlorophyta</taxon>
        <taxon>core chlorophytes</taxon>
        <taxon>Trebouxiophyceae</taxon>
        <taxon>Chlorellales</taxon>
        <taxon>Chlorellaceae</taxon>
        <taxon>Apatococcus</taxon>
    </lineage>
</organism>
<feature type="region of interest" description="Disordered" evidence="3">
    <location>
        <begin position="35"/>
        <end position="66"/>
    </location>
</feature>
<sequence>MNSFAPSRRSNICKQQPISEEEVQERSCACRAALSSASLEPEEPQAGRADPQDATPPSEPTKPKGVFGHLKRFFFGDKLDKERLKQLGMGAVASYGCVSNVTYGGGMAVAWVGFVRQFNKSPLMPGQWQAFLAFYAGFWTLQNFVRPLRFSLALAMAPVFDKFINFLSSRLHVSKRNAFGIYLFILGTITSVTIFGSIRIFAGPLALRQLGQLPPPYGQEQPGQQGQQQQPASLTATGMAGIAFDPTNCKSLYIGNLHPYVNEQMLQEIFTTLGSVVEVKVIKDRVTGMSAGYGFVTFTDHRVADLALQCFNGRVLYGQEVRVNWAFQKDQREDTSAHFHTFVGDLSSEVNDRLLYEAFAGSNAGCSDARVMWDHNTGRSKGYGFVSFRSQEEAEAAINKMNGEFIGHRRVRCGWAQHKQDLAQNSNYSTVDKSDPFNANVYVGNVSPELNDGEIRRAFTQFGNVLEVKTYRKGSYGFVQFQHHEEAVRAIIGMNGQKLGGKVLKCSWGRHQNRAPQEAMAGGLLGVPPVNQLGQPLLGHHLGPFLGAPRNLGLQPQGMLPRIRPSPAQLGPLNPAAAGPSLPQDGSLQSLHGNPYQTNPYQANPLIPDSSSYYGGPYYGP</sequence>
<dbReference type="PROSITE" id="PS50102">
    <property type="entry name" value="RRM"/>
    <property type="match status" value="3"/>
</dbReference>
<keyword evidence="7" id="KW-1185">Reference proteome</keyword>
<evidence type="ECO:0000256" key="1">
    <source>
        <dbReference type="ARBA" id="ARBA00022884"/>
    </source>
</evidence>
<dbReference type="InterPro" id="IPR003954">
    <property type="entry name" value="RRM_euk-type"/>
</dbReference>
<dbReference type="InterPro" id="IPR012677">
    <property type="entry name" value="Nucleotide-bd_a/b_plait_sf"/>
</dbReference>
<dbReference type="AlphaFoldDB" id="A0AAW1RNK2"/>
<dbReference type="Proteomes" id="UP001438707">
    <property type="component" value="Unassembled WGS sequence"/>
</dbReference>
<feature type="transmembrane region" description="Helical" evidence="4">
    <location>
        <begin position="179"/>
        <end position="202"/>
    </location>
</feature>
<dbReference type="InterPro" id="IPR000504">
    <property type="entry name" value="RRM_dom"/>
</dbReference>
<keyword evidence="4" id="KW-1133">Transmembrane helix</keyword>
<dbReference type="PANTHER" id="PTHR47640">
    <property type="entry name" value="TRNA SELENOCYSTEINE 1-ASSOCIATED PROTEIN 1-RELATED-RELATED"/>
    <property type="match status" value="1"/>
</dbReference>
<evidence type="ECO:0000256" key="4">
    <source>
        <dbReference type="SAM" id="Phobius"/>
    </source>
</evidence>
<feature type="compositionally biased region" description="Low complexity" evidence="3">
    <location>
        <begin position="608"/>
        <end position="621"/>
    </location>
</feature>
<name>A0AAW1RNK2_9CHLO</name>
<dbReference type="Pfam" id="PF00076">
    <property type="entry name" value="RRM_1"/>
    <property type="match status" value="3"/>
</dbReference>
<protein>
    <recommendedName>
        <fullName evidence="5">RRM domain-containing protein</fullName>
    </recommendedName>
</protein>
<evidence type="ECO:0000256" key="2">
    <source>
        <dbReference type="PROSITE-ProRule" id="PRU00176"/>
    </source>
</evidence>
<evidence type="ECO:0000313" key="7">
    <source>
        <dbReference type="Proteomes" id="UP001438707"/>
    </source>
</evidence>
<feature type="compositionally biased region" description="Polar residues" evidence="3">
    <location>
        <begin position="584"/>
        <end position="602"/>
    </location>
</feature>
<dbReference type="SUPFAM" id="SSF54928">
    <property type="entry name" value="RNA-binding domain, RBD"/>
    <property type="match status" value="2"/>
</dbReference>
<dbReference type="SMART" id="SM00361">
    <property type="entry name" value="RRM_1"/>
    <property type="match status" value="3"/>
</dbReference>
<keyword evidence="4" id="KW-0812">Transmembrane</keyword>
<feature type="compositionally biased region" description="Polar residues" evidence="3">
    <location>
        <begin position="1"/>
        <end position="18"/>
    </location>
</feature>
<evidence type="ECO:0000313" key="6">
    <source>
        <dbReference type="EMBL" id="KAK9834746.1"/>
    </source>
</evidence>
<gene>
    <name evidence="6" type="ORF">WJX74_009184</name>
</gene>
<feature type="domain" description="RRM" evidence="5">
    <location>
        <begin position="250"/>
        <end position="328"/>
    </location>
</feature>
<feature type="region of interest" description="Disordered" evidence="3">
    <location>
        <begin position="556"/>
        <end position="621"/>
    </location>
</feature>
<evidence type="ECO:0000256" key="3">
    <source>
        <dbReference type="SAM" id="MobiDB-lite"/>
    </source>
</evidence>
<feature type="region of interest" description="Disordered" evidence="3">
    <location>
        <begin position="1"/>
        <end position="20"/>
    </location>
</feature>
<dbReference type="InterPro" id="IPR035979">
    <property type="entry name" value="RBD_domain_sf"/>
</dbReference>
<dbReference type="SMART" id="SM00360">
    <property type="entry name" value="RRM"/>
    <property type="match status" value="3"/>
</dbReference>
<proteinExistence type="predicted"/>
<dbReference type="EMBL" id="JALJOS010000009">
    <property type="protein sequence ID" value="KAK9834746.1"/>
    <property type="molecule type" value="Genomic_DNA"/>
</dbReference>
<dbReference type="Gene3D" id="3.30.70.330">
    <property type="match status" value="3"/>
</dbReference>
<reference evidence="6 7" key="1">
    <citation type="journal article" date="2024" name="Nat. Commun.">
        <title>Phylogenomics reveals the evolutionary origins of lichenization in chlorophyte algae.</title>
        <authorList>
            <person name="Puginier C."/>
            <person name="Libourel C."/>
            <person name="Otte J."/>
            <person name="Skaloud P."/>
            <person name="Haon M."/>
            <person name="Grisel S."/>
            <person name="Petersen M."/>
            <person name="Berrin J.G."/>
            <person name="Delaux P.M."/>
            <person name="Dal Grande F."/>
            <person name="Keller J."/>
        </authorList>
    </citation>
    <scope>NUCLEOTIDE SEQUENCE [LARGE SCALE GENOMIC DNA]</scope>
    <source>
        <strain evidence="6 7">SAG 2145</strain>
    </source>
</reference>
<accession>A0AAW1RNK2</accession>
<dbReference type="GO" id="GO:0000184">
    <property type="term" value="P:nuclear-transcribed mRNA catabolic process, nonsense-mediated decay"/>
    <property type="evidence" value="ECO:0007669"/>
    <property type="project" value="TreeGrafter"/>
</dbReference>
<comment type="caution">
    <text evidence="6">The sequence shown here is derived from an EMBL/GenBank/DDBJ whole genome shotgun (WGS) entry which is preliminary data.</text>
</comment>
<feature type="transmembrane region" description="Helical" evidence="4">
    <location>
        <begin position="126"/>
        <end position="145"/>
    </location>
</feature>
<dbReference type="GO" id="GO:0034063">
    <property type="term" value="P:stress granule assembly"/>
    <property type="evidence" value="ECO:0007669"/>
    <property type="project" value="TreeGrafter"/>
</dbReference>
<keyword evidence="1 2" id="KW-0694">RNA-binding</keyword>
<dbReference type="GO" id="GO:0003729">
    <property type="term" value="F:mRNA binding"/>
    <property type="evidence" value="ECO:0007669"/>
    <property type="project" value="InterPro"/>
</dbReference>
<feature type="domain" description="RRM" evidence="5">
    <location>
        <begin position="439"/>
        <end position="511"/>
    </location>
</feature>
<feature type="transmembrane region" description="Helical" evidence="4">
    <location>
        <begin position="87"/>
        <end position="114"/>
    </location>
</feature>
<evidence type="ECO:0000259" key="5">
    <source>
        <dbReference type="PROSITE" id="PS50102"/>
    </source>
</evidence>
<dbReference type="GO" id="GO:0010494">
    <property type="term" value="C:cytoplasmic stress granule"/>
    <property type="evidence" value="ECO:0007669"/>
    <property type="project" value="TreeGrafter"/>
</dbReference>